<gene>
    <name evidence="3" type="ORF">F2Q69_00016530</name>
</gene>
<dbReference type="AlphaFoldDB" id="A0A8S9R884"/>
<feature type="region of interest" description="Disordered" evidence="1">
    <location>
        <begin position="421"/>
        <end position="473"/>
    </location>
</feature>
<dbReference type="EMBL" id="QGKX02000996">
    <property type="protein sequence ID" value="KAF3559839.1"/>
    <property type="molecule type" value="Genomic_DNA"/>
</dbReference>
<feature type="compositionally biased region" description="Low complexity" evidence="1">
    <location>
        <begin position="48"/>
        <end position="61"/>
    </location>
</feature>
<feature type="compositionally biased region" description="Polar residues" evidence="1">
    <location>
        <begin position="134"/>
        <end position="148"/>
    </location>
</feature>
<organism evidence="3 4">
    <name type="scientific">Brassica cretica</name>
    <name type="common">Mustard</name>
    <dbReference type="NCBI Taxonomy" id="69181"/>
    <lineage>
        <taxon>Eukaryota</taxon>
        <taxon>Viridiplantae</taxon>
        <taxon>Streptophyta</taxon>
        <taxon>Embryophyta</taxon>
        <taxon>Tracheophyta</taxon>
        <taxon>Spermatophyta</taxon>
        <taxon>Magnoliopsida</taxon>
        <taxon>eudicotyledons</taxon>
        <taxon>Gunneridae</taxon>
        <taxon>Pentapetalae</taxon>
        <taxon>rosids</taxon>
        <taxon>malvids</taxon>
        <taxon>Brassicales</taxon>
        <taxon>Brassicaceae</taxon>
        <taxon>Brassiceae</taxon>
        <taxon>Brassica</taxon>
    </lineage>
</organism>
<feature type="compositionally biased region" description="Polar residues" evidence="1">
    <location>
        <begin position="98"/>
        <end position="107"/>
    </location>
</feature>
<feature type="compositionally biased region" description="Pro residues" evidence="1">
    <location>
        <begin position="23"/>
        <end position="38"/>
    </location>
</feature>
<feature type="region of interest" description="Disordered" evidence="1">
    <location>
        <begin position="1"/>
        <end position="179"/>
    </location>
</feature>
<dbReference type="PANTHER" id="PTHR31286:SF90">
    <property type="entry name" value="DUF4283 DOMAIN-CONTAINING PROTEIN"/>
    <property type="match status" value="1"/>
</dbReference>
<feature type="compositionally biased region" description="Low complexity" evidence="1">
    <location>
        <begin position="116"/>
        <end position="125"/>
    </location>
</feature>
<dbReference type="InterPro" id="IPR040256">
    <property type="entry name" value="At4g02000-like"/>
</dbReference>
<dbReference type="InterPro" id="IPR025558">
    <property type="entry name" value="DUF4283"/>
</dbReference>
<evidence type="ECO:0000256" key="1">
    <source>
        <dbReference type="SAM" id="MobiDB-lite"/>
    </source>
</evidence>
<name>A0A8S9R884_BRACR</name>
<feature type="compositionally biased region" description="Basic residues" evidence="1">
    <location>
        <begin position="461"/>
        <end position="470"/>
    </location>
</feature>
<protein>
    <recommendedName>
        <fullName evidence="2">DUF4283 domain-containing protein</fullName>
    </recommendedName>
</protein>
<reference evidence="3" key="1">
    <citation type="submission" date="2019-12" db="EMBL/GenBank/DDBJ databases">
        <title>Genome sequencing and annotation of Brassica cretica.</title>
        <authorList>
            <person name="Studholme D.J."/>
            <person name="Sarris P."/>
        </authorList>
    </citation>
    <scope>NUCLEOTIDE SEQUENCE</scope>
    <source>
        <strain evidence="3">PFS-109/04</strain>
        <tissue evidence="3">Leaf</tissue>
    </source>
</reference>
<comment type="caution">
    <text evidence="3">The sequence shown here is derived from an EMBL/GenBank/DDBJ whole genome shotgun (WGS) entry which is preliminary data.</text>
</comment>
<evidence type="ECO:0000313" key="3">
    <source>
        <dbReference type="EMBL" id="KAF3559839.1"/>
    </source>
</evidence>
<dbReference type="Pfam" id="PF14111">
    <property type="entry name" value="DUF4283"/>
    <property type="match status" value="1"/>
</dbReference>
<accession>A0A8S9R884</accession>
<dbReference type="PANTHER" id="PTHR31286">
    <property type="entry name" value="GLYCINE-RICH CELL WALL STRUCTURAL PROTEIN 1.8-LIKE"/>
    <property type="match status" value="1"/>
</dbReference>
<feature type="compositionally biased region" description="Polar residues" evidence="1">
    <location>
        <begin position="168"/>
        <end position="179"/>
    </location>
</feature>
<dbReference type="Proteomes" id="UP000712600">
    <property type="component" value="Unassembled WGS sequence"/>
</dbReference>
<feature type="compositionally biased region" description="Basic and acidic residues" evidence="1">
    <location>
        <begin position="430"/>
        <end position="439"/>
    </location>
</feature>
<proteinExistence type="predicted"/>
<feature type="compositionally biased region" description="Low complexity" evidence="1">
    <location>
        <begin position="83"/>
        <end position="95"/>
    </location>
</feature>
<sequence length="533" mass="58926">MQSVWNVPGRTSGENPPAFVTGEPPPFLPPDLPDPATPLSPVEFPTLTDSISKTASSGSSRRGSRKDSKPLSTAAPSSEKKQTTTTSSETISMEIEQQHPTLSTTVTVPDPRSEYTTVTTDTSPTQDYSILPPKTTSPIQTNKALTNQTPPPALLSKSPKPTTHTHDSIASGQMKAPSQKQTLVEKLRASADMSLKRLAPVSIASSGRPRIVIPDDVFKKGAEIHKDFIICYFNGKSPPFNQIQSVFNHMWGKGKRLEIHNNPLNRSVIVRIHSEYLRQKILEKSIWYVGDSMFHTAQWNYAHSMTTPPLKAIRIWAHLTGVPLDLRHDEGLSLVAGLVGEPKETDEFTRNLVSLTVSHVKVEVDLTEPLPSVVEFERESGEVVEVSVHYPWVPPTCSHCKELGHIVRNCLTYTPPLPETGKTQILNPKDTTKLQKDPPKTPLKPITKAHPLQTGFTPAKPQRKNQKTQKKYQPVITQTDHILPSCSNRFDPFNLVPDPPAVNPSTPPCLFTLLNPCQTQTLSLLLTLYIDPL</sequence>
<evidence type="ECO:0000259" key="2">
    <source>
        <dbReference type="Pfam" id="PF14111"/>
    </source>
</evidence>
<evidence type="ECO:0000313" key="4">
    <source>
        <dbReference type="Proteomes" id="UP000712600"/>
    </source>
</evidence>
<feature type="domain" description="DUF4283" evidence="2">
    <location>
        <begin position="223"/>
        <end position="301"/>
    </location>
</feature>